<protein>
    <recommendedName>
        <fullName evidence="4">HTH araC/xylS-type domain-containing protein</fullName>
    </recommendedName>
</protein>
<dbReference type="InterPro" id="IPR035418">
    <property type="entry name" value="AraC-bd_2"/>
</dbReference>
<dbReference type="Proteomes" id="UP000494329">
    <property type="component" value="Unassembled WGS sequence"/>
</dbReference>
<organism evidence="5 6">
    <name type="scientific">Paraburkholderia solisilvae</name>
    <dbReference type="NCBI Taxonomy" id="624376"/>
    <lineage>
        <taxon>Bacteria</taxon>
        <taxon>Pseudomonadati</taxon>
        <taxon>Pseudomonadota</taxon>
        <taxon>Betaproteobacteria</taxon>
        <taxon>Burkholderiales</taxon>
        <taxon>Burkholderiaceae</taxon>
        <taxon>Paraburkholderia</taxon>
    </lineage>
</organism>
<dbReference type="Pfam" id="PF14525">
    <property type="entry name" value="AraC_binding_2"/>
    <property type="match status" value="1"/>
</dbReference>
<keyword evidence="6" id="KW-1185">Reference proteome</keyword>
<accession>A0A6J5EZD2</accession>
<dbReference type="InterPro" id="IPR009057">
    <property type="entry name" value="Homeodomain-like_sf"/>
</dbReference>
<evidence type="ECO:0000313" key="6">
    <source>
        <dbReference type="Proteomes" id="UP000494329"/>
    </source>
</evidence>
<keyword evidence="2" id="KW-0238">DNA-binding</keyword>
<sequence>MAAESFEMQLDNLPRSLELWRDESLNRFGMFCEFQRTRLPTGTLKLWDLGEAKMVNTKISNISLQPTRGAWEPFLYVKVVISGSMVIEQDRSLKRFSAGDIALVDCRYPYSQRFVEPTHMVALRVPETSFKERGLRYRLRGLVAVDMTSTDAHAVAASIANVGRQGGETSAALRSRQGAQLIELLDFIVDDPDTLTRARSGSATLSRAKRFIAQNLHNCDLSPFLVASSVYVSEAYLNRLFRSVEKQSLMRYVWNARLSLAADVLTRDREGPVCIGEIACACGFSSYAHFSRAFKVRYGMTPKDALLSGIRVEGISLGGDATAPSADSRQGS</sequence>
<reference evidence="5 6" key="1">
    <citation type="submission" date="2020-04" db="EMBL/GenBank/DDBJ databases">
        <authorList>
            <person name="De Canck E."/>
        </authorList>
    </citation>
    <scope>NUCLEOTIDE SEQUENCE [LARGE SCALE GENOMIC DNA]</scope>
    <source>
        <strain evidence="5 6">LMG 29739</strain>
    </source>
</reference>
<dbReference type="EMBL" id="CADIKF010000081">
    <property type="protein sequence ID" value="CAB3771503.1"/>
    <property type="molecule type" value="Genomic_DNA"/>
</dbReference>
<dbReference type="GO" id="GO:0003700">
    <property type="term" value="F:DNA-binding transcription factor activity"/>
    <property type="evidence" value="ECO:0007669"/>
    <property type="project" value="InterPro"/>
</dbReference>
<dbReference type="InterPro" id="IPR020449">
    <property type="entry name" value="Tscrpt_reg_AraC-type_HTH"/>
</dbReference>
<dbReference type="PANTHER" id="PTHR46796:SF6">
    <property type="entry name" value="ARAC SUBFAMILY"/>
    <property type="match status" value="1"/>
</dbReference>
<dbReference type="GO" id="GO:0043565">
    <property type="term" value="F:sequence-specific DNA binding"/>
    <property type="evidence" value="ECO:0007669"/>
    <property type="project" value="InterPro"/>
</dbReference>
<feature type="domain" description="HTH araC/xylS-type" evidence="4">
    <location>
        <begin position="206"/>
        <end position="308"/>
    </location>
</feature>
<dbReference type="AlphaFoldDB" id="A0A6J5EZD2"/>
<dbReference type="PANTHER" id="PTHR46796">
    <property type="entry name" value="HTH-TYPE TRANSCRIPTIONAL ACTIVATOR RHAS-RELATED"/>
    <property type="match status" value="1"/>
</dbReference>
<keyword evidence="1" id="KW-0805">Transcription regulation</keyword>
<name>A0A6J5EZD2_9BURK</name>
<keyword evidence="3" id="KW-0804">Transcription</keyword>
<dbReference type="InterPro" id="IPR018060">
    <property type="entry name" value="HTH_AraC"/>
</dbReference>
<evidence type="ECO:0000259" key="4">
    <source>
        <dbReference type="PROSITE" id="PS01124"/>
    </source>
</evidence>
<dbReference type="Pfam" id="PF12833">
    <property type="entry name" value="HTH_18"/>
    <property type="match status" value="1"/>
</dbReference>
<gene>
    <name evidence="5" type="ORF">LMG29739_06052</name>
</gene>
<dbReference type="SMART" id="SM00342">
    <property type="entry name" value="HTH_ARAC"/>
    <property type="match status" value="1"/>
</dbReference>
<dbReference type="Gene3D" id="1.10.10.60">
    <property type="entry name" value="Homeodomain-like"/>
    <property type="match status" value="1"/>
</dbReference>
<evidence type="ECO:0000256" key="2">
    <source>
        <dbReference type="ARBA" id="ARBA00023125"/>
    </source>
</evidence>
<dbReference type="SUPFAM" id="SSF46689">
    <property type="entry name" value="Homeodomain-like"/>
    <property type="match status" value="1"/>
</dbReference>
<dbReference type="PRINTS" id="PR00032">
    <property type="entry name" value="HTHARAC"/>
</dbReference>
<dbReference type="PROSITE" id="PS01124">
    <property type="entry name" value="HTH_ARAC_FAMILY_2"/>
    <property type="match status" value="1"/>
</dbReference>
<evidence type="ECO:0000313" key="5">
    <source>
        <dbReference type="EMBL" id="CAB3771503.1"/>
    </source>
</evidence>
<dbReference type="InterPro" id="IPR050204">
    <property type="entry name" value="AraC_XylS_family_regulators"/>
</dbReference>
<evidence type="ECO:0000256" key="1">
    <source>
        <dbReference type="ARBA" id="ARBA00023015"/>
    </source>
</evidence>
<proteinExistence type="predicted"/>
<evidence type="ECO:0000256" key="3">
    <source>
        <dbReference type="ARBA" id="ARBA00023163"/>
    </source>
</evidence>